<proteinExistence type="predicted"/>
<keyword evidence="4" id="KW-1185">Reference proteome</keyword>
<name>A0A0F7TVQ4_PENBI</name>
<dbReference type="STRING" id="104259.A0A0F7TVQ4"/>
<dbReference type="Pfam" id="PF10469">
    <property type="entry name" value="AKAP7_NLS"/>
    <property type="match status" value="1"/>
</dbReference>
<evidence type="ECO:0000313" key="3">
    <source>
        <dbReference type="EMBL" id="CEJ60754.1"/>
    </source>
</evidence>
<dbReference type="AlphaFoldDB" id="A0A0F7TVQ4"/>
<dbReference type="GO" id="GO:0005634">
    <property type="term" value="C:nucleus"/>
    <property type="evidence" value="ECO:0007669"/>
    <property type="project" value="TreeGrafter"/>
</dbReference>
<sequence>MSSSKQNTPNQSQRPRGQRRERQPALTHFLCLPLVNSVSLPQLEASIAAFAAAYPPVPVADLSKRQPQTSEGDASHAVIPQGAVRPVGTIHLTLGVMSLPTKERLAEALAFFQTLDLASLLREAERVAFELRQKRVSRRTSSNTAPNNAETTSLSSNLPLELEKTPPPLSVSLESLHALPRAKAATVLHASPSDPTGRLYPFCVMLRDKFLEAGFTLSESKNGLPAEKKDPKAVEEVQASQCKDLNCDDNPLLEELTPLPPQVESVSAPEILDPYAAALARKPKPRPLLLHATLVNTIYVRGRRNFGPGNNGKNGRNGPKRFEIDARGLLARYRNYYVDETQRVARVDTGCPPRSSTESSSLPDSGGSKGDEVQSDPESSASSHCRYPFVWAKDIPINSVSICEMGAKKLEAGGPGDQGLNARLGEEYTVIAERSFDSRPRSRSPSSGRYGDESLDGGGYLI</sequence>
<gene>
    <name evidence="3" type="ORF">PMG11_09317</name>
</gene>
<dbReference type="PANTHER" id="PTHR13360:SF1">
    <property type="entry name" value="ACTIVATING SIGNAL COINTEGRATOR 1 COMPLEX SUBUNIT 1"/>
    <property type="match status" value="1"/>
</dbReference>
<dbReference type="Gene3D" id="3.90.1140.10">
    <property type="entry name" value="Cyclic phosphodiesterase"/>
    <property type="match status" value="1"/>
</dbReference>
<dbReference type="InterPro" id="IPR019510">
    <property type="entry name" value="AKAP7-like_phosphoesterase"/>
</dbReference>
<feature type="domain" description="A-kinase anchor protein 7-like phosphoesterase" evidence="2">
    <location>
        <begin position="27"/>
        <end position="338"/>
    </location>
</feature>
<dbReference type="GO" id="GO:0006355">
    <property type="term" value="P:regulation of DNA-templated transcription"/>
    <property type="evidence" value="ECO:0007669"/>
    <property type="project" value="TreeGrafter"/>
</dbReference>
<evidence type="ECO:0000256" key="1">
    <source>
        <dbReference type="SAM" id="MobiDB-lite"/>
    </source>
</evidence>
<protein>
    <recommendedName>
        <fullName evidence="2">A-kinase anchor protein 7-like phosphoesterase domain-containing protein</fullName>
    </recommendedName>
</protein>
<dbReference type="Proteomes" id="UP000042958">
    <property type="component" value="Unassembled WGS sequence"/>
</dbReference>
<accession>A0A0F7TVQ4</accession>
<feature type="compositionally biased region" description="Polar residues" evidence="1">
    <location>
        <begin position="139"/>
        <end position="157"/>
    </location>
</feature>
<feature type="region of interest" description="Disordered" evidence="1">
    <location>
        <begin position="135"/>
        <end position="162"/>
    </location>
</feature>
<dbReference type="PANTHER" id="PTHR13360">
    <property type="entry name" value="ACTIVATING SIGNAL COINTEGRATOR 1 COMPLEX SUBUNIT 1"/>
    <property type="match status" value="1"/>
</dbReference>
<dbReference type="InterPro" id="IPR009210">
    <property type="entry name" value="ASCC1"/>
</dbReference>
<feature type="region of interest" description="Disordered" evidence="1">
    <location>
        <begin position="433"/>
        <end position="462"/>
    </location>
</feature>
<dbReference type="OrthoDB" id="190098at2759"/>
<organism evidence="3 4">
    <name type="scientific">Penicillium brasilianum</name>
    <dbReference type="NCBI Taxonomy" id="104259"/>
    <lineage>
        <taxon>Eukaryota</taxon>
        <taxon>Fungi</taxon>
        <taxon>Dikarya</taxon>
        <taxon>Ascomycota</taxon>
        <taxon>Pezizomycotina</taxon>
        <taxon>Eurotiomycetes</taxon>
        <taxon>Eurotiomycetidae</taxon>
        <taxon>Eurotiales</taxon>
        <taxon>Aspergillaceae</taxon>
        <taxon>Penicillium</taxon>
    </lineage>
</organism>
<feature type="compositionally biased region" description="Polar residues" evidence="1">
    <location>
        <begin position="354"/>
        <end position="363"/>
    </location>
</feature>
<dbReference type="GO" id="GO:0006307">
    <property type="term" value="P:DNA alkylation repair"/>
    <property type="evidence" value="ECO:0007669"/>
    <property type="project" value="InterPro"/>
</dbReference>
<evidence type="ECO:0000259" key="2">
    <source>
        <dbReference type="Pfam" id="PF10469"/>
    </source>
</evidence>
<feature type="region of interest" description="Disordered" evidence="1">
    <location>
        <begin position="347"/>
        <end position="383"/>
    </location>
</feature>
<evidence type="ECO:0000313" key="4">
    <source>
        <dbReference type="Proteomes" id="UP000042958"/>
    </source>
</evidence>
<feature type="compositionally biased region" description="Polar residues" evidence="1">
    <location>
        <begin position="1"/>
        <end position="10"/>
    </location>
</feature>
<dbReference type="EMBL" id="CDHK01000009">
    <property type="protein sequence ID" value="CEJ60754.1"/>
    <property type="molecule type" value="Genomic_DNA"/>
</dbReference>
<reference evidence="4" key="1">
    <citation type="journal article" date="2015" name="Genome Announc.">
        <title>Draft genome sequence of the fungus Penicillium brasilianum MG11.</title>
        <authorList>
            <person name="Horn F."/>
            <person name="Linde J."/>
            <person name="Mattern D.J."/>
            <person name="Walther G."/>
            <person name="Guthke R."/>
            <person name="Brakhage A.A."/>
            <person name="Valiante V."/>
        </authorList>
    </citation>
    <scope>NUCLEOTIDE SEQUENCE [LARGE SCALE GENOMIC DNA]</scope>
    <source>
        <strain evidence="4">MG11</strain>
    </source>
</reference>
<feature type="region of interest" description="Disordered" evidence="1">
    <location>
        <begin position="1"/>
        <end position="23"/>
    </location>
</feature>